<reference evidence="2" key="1">
    <citation type="submission" date="2014-05" db="EMBL/GenBank/DDBJ databases">
        <title>The genome and life-stage specific transcriptomes of Globodera pallida elucidate key aspects of plant parasitism by a cyst nematode.</title>
        <authorList>
            <person name="Cotton J.A."/>
            <person name="Lilley C.J."/>
            <person name="Jones L.M."/>
            <person name="Kikuchi T."/>
            <person name="Reid A.J."/>
            <person name="Thorpe P."/>
            <person name="Tsai I.J."/>
            <person name="Beasley H."/>
            <person name="Blok V."/>
            <person name="Cock P.J.A."/>
            <person name="Van den Akker S.E."/>
            <person name="Holroyd N."/>
            <person name="Hunt M."/>
            <person name="Mantelin S."/>
            <person name="Naghra H."/>
            <person name="Pain A."/>
            <person name="Palomares-Rius J.E."/>
            <person name="Zarowiecki M."/>
            <person name="Berriman M."/>
            <person name="Jones J.T."/>
            <person name="Urwin P.E."/>
        </authorList>
    </citation>
    <scope>NUCLEOTIDE SEQUENCE [LARGE SCALE GENOMIC DNA]</scope>
    <source>
        <strain evidence="2">Lindley</strain>
    </source>
</reference>
<evidence type="ECO:0000256" key="1">
    <source>
        <dbReference type="SAM" id="MobiDB-lite"/>
    </source>
</evidence>
<dbReference type="AlphaFoldDB" id="A0A183CN10"/>
<dbReference type="WBParaSite" id="GPLIN_001426700">
    <property type="protein sequence ID" value="GPLIN_001426700"/>
    <property type="gene ID" value="GPLIN_001426700"/>
</dbReference>
<keyword evidence="2" id="KW-1185">Reference proteome</keyword>
<protein>
    <submittedName>
        <fullName evidence="3">P-loop containing nucleoside triphosphate hydrolase protein</fullName>
    </submittedName>
</protein>
<feature type="region of interest" description="Disordered" evidence="1">
    <location>
        <begin position="33"/>
        <end position="53"/>
    </location>
</feature>
<reference evidence="3" key="2">
    <citation type="submission" date="2016-06" db="UniProtKB">
        <authorList>
            <consortium name="WormBaseParasite"/>
        </authorList>
    </citation>
    <scope>IDENTIFICATION</scope>
</reference>
<sequence length="106" mass="12429">VLFDHAVAGKSNLMSRFMCNEFNLRAASLVKTGTSRQRSGRQFRERMERQLGPDWKETLKQQRHARRHQTQPSIASGYFGAKARQFQKYVQRMKAHKKRIAFAFEA</sequence>
<name>A0A183CN10_GLOPA</name>
<accession>A0A183CN10</accession>
<evidence type="ECO:0000313" key="2">
    <source>
        <dbReference type="Proteomes" id="UP000050741"/>
    </source>
</evidence>
<organism evidence="2 3">
    <name type="scientific">Globodera pallida</name>
    <name type="common">Potato cyst nematode worm</name>
    <name type="synonym">Heterodera pallida</name>
    <dbReference type="NCBI Taxonomy" id="36090"/>
    <lineage>
        <taxon>Eukaryota</taxon>
        <taxon>Metazoa</taxon>
        <taxon>Ecdysozoa</taxon>
        <taxon>Nematoda</taxon>
        <taxon>Chromadorea</taxon>
        <taxon>Rhabditida</taxon>
        <taxon>Tylenchina</taxon>
        <taxon>Tylenchomorpha</taxon>
        <taxon>Tylenchoidea</taxon>
        <taxon>Heteroderidae</taxon>
        <taxon>Heteroderinae</taxon>
        <taxon>Globodera</taxon>
    </lineage>
</organism>
<feature type="compositionally biased region" description="Basic and acidic residues" evidence="1">
    <location>
        <begin position="42"/>
        <end position="53"/>
    </location>
</feature>
<proteinExistence type="predicted"/>
<dbReference type="Proteomes" id="UP000050741">
    <property type="component" value="Unassembled WGS sequence"/>
</dbReference>
<evidence type="ECO:0000313" key="3">
    <source>
        <dbReference type="WBParaSite" id="GPLIN_001426700"/>
    </source>
</evidence>